<evidence type="ECO:0000256" key="3">
    <source>
        <dbReference type="ARBA" id="ARBA00023015"/>
    </source>
</evidence>
<dbReference type="SMART" id="SM00448">
    <property type="entry name" value="REC"/>
    <property type="match status" value="1"/>
</dbReference>
<dbReference type="PROSITE" id="PS51755">
    <property type="entry name" value="OMPR_PHOB"/>
    <property type="match status" value="1"/>
</dbReference>
<comment type="caution">
    <text evidence="10">The sequence shown here is derived from an EMBL/GenBank/DDBJ whole genome shotgun (WGS) entry which is preliminary data.</text>
</comment>
<dbReference type="PROSITE" id="PS50110">
    <property type="entry name" value="RESPONSE_REGULATORY"/>
    <property type="match status" value="1"/>
</dbReference>
<dbReference type="Pfam" id="PF00072">
    <property type="entry name" value="Response_reg"/>
    <property type="match status" value="1"/>
</dbReference>
<dbReference type="OrthoDB" id="9790442at2"/>
<dbReference type="InterPro" id="IPR036388">
    <property type="entry name" value="WH-like_DNA-bd_sf"/>
</dbReference>
<dbReference type="RefSeq" id="WP_146884845.1">
    <property type="nucleotide sequence ID" value="NZ_BJXB01000010.1"/>
</dbReference>
<dbReference type="CDD" id="cd17574">
    <property type="entry name" value="REC_OmpR"/>
    <property type="match status" value="1"/>
</dbReference>
<feature type="DNA-binding region" description="OmpR/PhoB-type" evidence="7">
    <location>
        <begin position="124"/>
        <end position="222"/>
    </location>
</feature>
<dbReference type="SUPFAM" id="SSF52172">
    <property type="entry name" value="CheY-like"/>
    <property type="match status" value="1"/>
</dbReference>
<dbReference type="InterPro" id="IPR039420">
    <property type="entry name" value="WalR-like"/>
</dbReference>
<keyword evidence="2" id="KW-0902">Two-component regulatory system</keyword>
<sequence>MPKVLVVDDDPRMLMMLRRGLAFEGYPVLEAQSGTEALEKLRDHDVDLLILDIMMPDLSGLEVLRKVRTAGETLPVILLTARDKPQEHVQGLESGADDYITKPFSFDVLLARVRLILRKRTPETSELRYADLVLDLQRHQVCRGQRVLHLTPLEFKLVQTLLENPERVFSKPMLLDRVWGMEYFGDVNVVEVVISGLRQKLEQGGESRLIQTIRGAGYILRED</sequence>
<keyword evidence="5" id="KW-0804">Transcription</keyword>
<evidence type="ECO:0000256" key="4">
    <source>
        <dbReference type="ARBA" id="ARBA00023125"/>
    </source>
</evidence>
<dbReference type="EMBL" id="BJXB01000010">
    <property type="protein sequence ID" value="GEM46829.1"/>
    <property type="molecule type" value="Genomic_DNA"/>
</dbReference>
<evidence type="ECO:0000256" key="6">
    <source>
        <dbReference type="PROSITE-ProRule" id="PRU00169"/>
    </source>
</evidence>
<evidence type="ECO:0000256" key="5">
    <source>
        <dbReference type="ARBA" id="ARBA00023163"/>
    </source>
</evidence>
<evidence type="ECO:0000259" key="9">
    <source>
        <dbReference type="PROSITE" id="PS51755"/>
    </source>
</evidence>
<accession>A0A511N1W7</accession>
<dbReference type="Gene3D" id="3.40.50.2300">
    <property type="match status" value="1"/>
</dbReference>
<dbReference type="Pfam" id="PF00486">
    <property type="entry name" value="Trans_reg_C"/>
    <property type="match status" value="1"/>
</dbReference>
<keyword evidence="4 7" id="KW-0238">DNA-binding</keyword>
<feature type="domain" description="OmpR/PhoB-type" evidence="9">
    <location>
        <begin position="124"/>
        <end position="222"/>
    </location>
</feature>
<dbReference type="PANTHER" id="PTHR48111">
    <property type="entry name" value="REGULATOR OF RPOS"/>
    <property type="match status" value="1"/>
</dbReference>
<evidence type="ECO:0000259" key="8">
    <source>
        <dbReference type="PROSITE" id="PS50110"/>
    </source>
</evidence>
<evidence type="ECO:0000256" key="2">
    <source>
        <dbReference type="ARBA" id="ARBA00023012"/>
    </source>
</evidence>
<evidence type="ECO:0000313" key="11">
    <source>
        <dbReference type="Proteomes" id="UP000321306"/>
    </source>
</evidence>
<dbReference type="PANTHER" id="PTHR48111:SF1">
    <property type="entry name" value="TWO-COMPONENT RESPONSE REGULATOR ORR33"/>
    <property type="match status" value="1"/>
</dbReference>
<dbReference type="Gene3D" id="1.10.10.10">
    <property type="entry name" value="Winged helix-like DNA-binding domain superfamily/Winged helix DNA-binding domain"/>
    <property type="match status" value="1"/>
</dbReference>
<dbReference type="FunFam" id="3.40.50.2300:FF:000001">
    <property type="entry name" value="DNA-binding response regulator PhoB"/>
    <property type="match status" value="1"/>
</dbReference>
<dbReference type="GO" id="GO:0032993">
    <property type="term" value="C:protein-DNA complex"/>
    <property type="evidence" value="ECO:0007669"/>
    <property type="project" value="TreeGrafter"/>
</dbReference>
<dbReference type="GO" id="GO:0000976">
    <property type="term" value="F:transcription cis-regulatory region binding"/>
    <property type="evidence" value="ECO:0007669"/>
    <property type="project" value="TreeGrafter"/>
</dbReference>
<dbReference type="InterPro" id="IPR011006">
    <property type="entry name" value="CheY-like_superfamily"/>
</dbReference>
<keyword evidence="11" id="KW-1185">Reference proteome</keyword>
<reference evidence="10 11" key="1">
    <citation type="submission" date="2019-07" db="EMBL/GenBank/DDBJ databases">
        <title>Whole genome shotgun sequence of Deinococcus cellulosilyticus NBRC 106333.</title>
        <authorList>
            <person name="Hosoyama A."/>
            <person name="Uohara A."/>
            <person name="Ohji S."/>
            <person name="Ichikawa N."/>
        </authorList>
    </citation>
    <scope>NUCLEOTIDE SEQUENCE [LARGE SCALE GENOMIC DNA]</scope>
    <source>
        <strain evidence="10 11">NBRC 106333</strain>
    </source>
</reference>
<protein>
    <submittedName>
        <fullName evidence="10">Response regulator MprA</fullName>
    </submittedName>
</protein>
<dbReference type="GO" id="GO:0000156">
    <property type="term" value="F:phosphorelay response regulator activity"/>
    <property type="evidence" value="ECO:0007669"/>
    <property type="project" value="TreeGrafter"/>
</dbReference>
<keyword evidence="1 6" id="KW-0597">Phosphoprotein</keyword>
<dbReference type="GO" id="GO:0005829">
    <property type="term" value="C:cytosol"/>
    <property type="evidence" value="ECO:0007669"/>
    <property type="project" value="TreeGrafter"/>
</dbReference>
<dbReference type="GO" id="GO:0006355">
    <property type="term" value="P:regulation of DNA-templated transcription"/>
    <property type="evidence" value="ECO:0007669"/>
    <property type="project" value="InterPro"/>
</dbReference>
<dbReference type="Proteomes" id="UP000321306">
    <property type="component" value="Unassembled WGS sequence"/>
</dbReference>
<organism evidence="10 11">
    <name type="scientific">Deinococcus cellulosilyticus (strain DSM 18568 / NBRC 106333 / KACC 11606 / 5516J-15)</name>
    <dbReference type="NCBI Taxonomy" id="1223518"/>
    <lineage>
        <taxon>Bacteria</taxon>
        <taxon>Thermotogati</taxon>
        <taxon>Deinococcota</taxon>
        <taxon>Deinococci</taxon>
        <taxon>Deinococcales</taxon>
        <taxon>Deinococcaceae</taxon>
        <taxon>Deinococcus</taxon>
    </lineage>
</organism>
<dbReference type="Gene3D" id="6.10.250.690">
    <property type="match status" value="1"/>
</dbReference>
<gene>
    <name evidence="10" type="primary">mprA</name>
    <name evidence="10" type="ORF">DC3_24640</name>
</gene>
<proteinExistence type="predicted"/>
<dbReference type="AlphaFoldDB" id="A0A511N1W7"/>
<name>A0A511N1W7_DEIC1</name>
<dbReference type="FunFam" id="1.10.10.10:FF:000005">
    <property type="entry name" value="Two-component system response regulator"/>
    <property type="match status" value="1"/>
</dbReference>
<dbReference type="InterPro" id="IPR001867">
    <property type="entry name" value="OmpR/PhoB-type_DNA-bd"/>
</dbReference>
<dbReference type="InterPro" id="IPR001789">
    <property type="entry name" value="Sig_transdc_resp-reg_receiver"/>
</dbReference>
<dbReference type="CDD" id="cd00383">
    <property type="entry name" value="trans_reg_C"/>
    <property type="match status" value="1"/>
</dbReference>
<evidence type="ECO:0000256" key="7">
    <source>
        <dbReference type="PROSITE-ProRule" id="PRU01091"/>
    </source>
</evidence>
<keyword evidence="3" id="KW-0805">Transcription regulation</keyword>
<dbReference type="SMART" id="SM00862">
    <property type="entry name" value="Trans_reg_C"/>
    <property type="match status" value="1"/>
</dbReference>
<evidence type="ECO:0000313" key="10">
    <source>
        <dbReference type="EMBL" id="GEM46829.1"/>
    </source>
</evidence>
<feature type="domain" description="Response regulatory" evidence="8">
    <location>
        <begin position="3"/>
        <end position="117"/>
    </location>
</feature>
<feature type="modified residue" description="4-aspartylphosphate" evidence="6">
    <location>
        <position position="52"/>
    </location>
</feature>
<evidence type="ECO:0000256" key="1">
    <source>
        <dbReference type="ARBA" id="ARBA00022553"/>
    </source>
</evidence>